<feature type="domain" description="SLH" evidence="3">
    <location>
        <begin position="24"/>
        <end position="87"/>
    </location>
</feature>
<dbReference type="EMBL" id="JACHGK010000004">
    <property type="protein sequence ID" value="MBB6445151.1"/>
    <property type="molecule type" value="Genomic_DNA"/>
</dbReference>
<evidence type="ECO:0000313" key="4">
    <source>
        <dbReference type="EMBL" id="MBB6445151.1"/>
    </source>
</evidence>
<evidence type="ECO:0000259" key="3">
    <source>
        <dbReference type="PROSITE" id="PS51272"/>
    </source>
</evidence>
<protein>
    <recommendedName>
        <fullName evidence="3">SLH domain-containing protein</fullName>
    </recommendedName>
</protein>
<dbReference type="Proteomes" id="UP000531594">
    <property type="component" value="Unassembled WGS sequence"/>
</dbReference>
<name>A0A7X0LUN6_9BACI</name>
<dbReference type="InterPro" id="IPR051465">
    <property type="entry name" value="Cell_Envelope_Struct_Comp"/>
</dbReference>
<dbReference type="PROSITE" id="PS51272">
    <property type="entry name" value="SLH"/>
    <property type="match status" value="3"/>
</dbReference>
<evidence type="ECO:0000313" key="5">
    <source>
        <dbReference type="Proteomes" id="UP000531594"/>
    </source>
</evidence>
<comment type="caution">
    <text evidence="4">The sequence shown here is derived from an EMBL/GenBank/DDBJ whole genome shotgun (WGS) entry which is preliminary data.</text>
</comment>
<accession>A0A7X0LUN6</accession>
<sequence>MRIMKVLLAVILFSASLFPLAAEAKTNFKDVTQDFWAKEDIDFLAENKIIFGYNNGNFGVGDNIRRSDAAMMIVRALGIETKNRPNPKFKDVNSKSYGYDVIAAVTDEKIFFGNNGEFKPNSTLTRAEMAAILTRAFQLTGKGVNVPFEDVPNNAWHYESVQALLANEITFGYADNTFRPADPITRAQFSAFLARAMKQMPQEEKLEVVKIY</sequence>
<dbReference type="RefSeq" id="WP_184524901.1">
    <property type="nucleotide sequence ID" value="NZ_JACHGK010000004.1"/>
</dbReference>
<keyword evidence="5" id="KW-1185">Reference proteome</keyword>
<dbReference type="PANTHER" id="PTHR43308">
    <property type="entry name" value="OUTER MEMBRANE PROTEIN ALPHA-RELATED"/>
    <property type="match status" value="1"/>
</dbReference>
<evidence type="ECO:0000256" key="2">
    <source>
        <dbReference type="SAM" id="SignalP"/>
    </source>
</evidence>
<feature type="chain" id="PRO_5038408030" description="SLH domain-containing protein" evidence="2">
    <location>
        <begin position="22"/>
        <end position="212"/>
    </location>
</feature>
<dbReference type="PANTHER" id="PTHR43308:SF5">
    <property type="entry name" value="S-LAYER PROTEIN _ PEPTIDOGLYCAN ENDO-BETA-N-ACETYLGLUCOSAMINIDASE"/>
    <property type="match status" value="1"/>
</dbReference>
<gene>
    <name evidence="4" type="ORF">HNR53_001761</name>
</gene>
<dbReference type="Pfam" id="PF00395">
    <property type="entry name" value="SLH"/>
    <property type="match status" value="3"/>
</dbReference>
<dbReference type="InterPro" id="IPR001119">
    <property type="entry name" value="SLH_dom"/>
</dbReference>
<feature type="domain" description="SLH" evidence="3">
    <location>
        <begin position="88"/>
        <end position="143"/>
    </location>
</feature>
<feature type="signal peptide" evidence="2">
    <location>
        <begin position="1"/>
        <end position="21"/>
    </location>
</feature>
<keyword evidence="1 2" id="KW-0732">Signal</keyword>
<dbReference type="AlphaFoldDB" id="A0A7X0LUN6"/>
<organism evidence="4 5">
    <name type="scientific">Bacillus benzoevorans</name>
    <dbReference type="NCBI Taxonomy" id="1456"/>
    <lineage>
        <taxon>Bacteria</taxon>
        <taxon>Bacillati</taxon>
        <taxon>Bacillota</taxon>
        <taxon>Bacilli</taxon>
        <taxon>Bacillales</taxon>
        <taxon>Bacillaceae</taxon>
        <taxon>Bacillus</taxon>
    </lineage>
</organism>
<reference evidence="4 5" key="1">
    <citation type="submission" date="2020-08" db="EMBL/GenBank/DDBJ databases">
        <title>Genomic Encyclopedia of Type Strains, Phase IV (KMG-IV): sequencing the most valuable type-strain genomes for metagenomic binning, comparative biology and taxonomic classification.</title>
        <authorList>
            <person name="Goeker M."/>
        </authorList>
    </citation>
    <scope>NUCLEOTIDE SEQUENCE [LARGE SCALE GENOMIC DNA]</scope>
    <source>
        <strain evidence="4 5">DSM 5391</strain>
    </source>
</reference>
<proteinExistence type="predicted"/>
<feature type="domain" description="SLH" evidence="3">
    <location>
        <begin position="144"/>
        <end position="207"/>
    </location>
</feature>
<evidence type="ECO:0000256" key="1">
    <source>
        <dbReference type="ARBA" id="ARBA00022729"/>
    </source>
</evidence>